<dbReference type="Pfam" id="PF21056">
    <property type="entry name" value="ZSWIM1-3_RNaseH-like"/>
    <property type="match status" value="1"/>
</dbReference>
<dbReference type="PANTHER" id="PTHR31569">
    <property type="entry name" value="SWIM-TYPE DOMAIN-CONTAINING PROTEIN"/>
    <property type="match status" value="1"/>
</dbReference>
<proteinExistence type="predicted"/>
<organism evidence="2 3">
    <name type="scientific">Frankliniella fusca</name>
    <dbReference type="NCBI Taxonomy" id="407009"/>
    <lineage>
        <taxon>Eukaryota</taxon>
        <taxon>Metazoa</taxon>
        <taxon>Ecdysozoa</taxon>
        <taxon>Arthropoda</taxon>
        <taxon>Hexapoda</taxon>
        <taxon>Insecta</taxon>
        <taxon>Pterygota</taxon>
        <taxon>Neoptera</taxon>
        <taxon>Paraneoptera</taxon>
        <taxon>Thysanoptera</taxon>
        <taxon>Terebrantia</taxon>
        <taxon>Thripoidea</taxon>
        <taxon>Thripidae</taxon>
        <taxon>Frankliniella</taxon>
    </lineage>
</organism>
<accession>A0AAE1HY38</accession>
<comment type="caution">
    <text evidence="2">The sequence shown here is derived from an EMBL/GenBank/DDBJ whole genome shotgun (WGS) entry which is preliminary data.</text>
</comment>
<sequence length="416" mass="47833">MALHEVQRFASFEEFEAALNKYSQDNDMVFVTGHSSSIKIENKKLAARTFKIGCPFMEKIFATKTHLVVDKFISIHENHDPSPGEKKIIPKARTVHQNDQATSDILCAANVRPARIRMMLRETPAGRPKRKREEANGRSEKQMLEDTLCQILESDPGAYIHISKDEDGRLISICIQTSRMRKNVKEFGLVLLFYHTYKINKNRLPLSILKVMDGNGVGRCAGVGYVVNEEKSTLSNIIGEFTESIRSVASERTRTVVTDKDWSEAGAIRERCPMPIFTYVISMGETLFRPNVLERQVKGIVDELRYFEESSTFDKLCKELKEVASENFYTYFEKNWINSIPTRKTHLVSNFPLPWSYRDKKKSPNLGNTTNNRLEISTEKPNLLLDEKFYLMLLEFKLLKEELLFAAGNQWRHSSS</sequence>
<gene>
    <name evidence="2" type="ORF">KUF71_003537</name>
</gene>
<keyword evidence="3" id="KW-1185">Reference proteome</keyword>
<dbReference type="InterPro" id="IPR048324">
    <property type="entry name" value="ZSWIM1-3_RNaseH-like"/>
</dbReference>
<evidence type="ECO:0000313" key="3">
    <source>
        <dbReference type="Proteomes" id="UP001219518"/>
    </source>
</evidence>
<protein>
    <submittedName>
        <fullName evidence="2">Protein FAR1-RELATED SEQUENCE 5</fullName>
    </submittedName>
</protein>
<evidence type="ECO:0000313" key="2">
    <source>
        <dbReference type="EMBL" id="KAK3929530.1"/>
    </source>
</evidence>
<dbReference type="AlphaFoldDB" id="A0AAE1HY38"/>
<dbReference type="InterPro" id="IPR052579">
    <property type="entry name" value="Zinc_finger_SWIM"/>
</dbReference>
<reference evidence="2" key="2">
    <citation type="journal article" date="2023" name="BMC Genomics">
        <title>Pest status, molecular evolution, and epigenetic factors derived from the genome assembly of Frankliniella fusca, a thysanopteran phytovirus vector.</title>
        <authorList>
            <person name="Catto M.A."/>
            <person name="Labadie P.E."/>
            <person name="Jacobson A.L."/>
            <person name="Kennedy G.G."/>
            <person name="Srinivasan R."/>
            <person name="Hunt B.G."/>
        </authorList>
    </citation>
    <scope>NUCLEOTIDE SEQUENCE</scope>
    <source>
        <strain evidence="2">PL_HMW_Pooled</strain>
    </source>
</reference>
<name>A0AAE1HY38_9NEOP</name>
<dbReference type="EMBL" id="JAHWGI010001401">
    <property type="protein sequence ID" value="KAK3929530.1"/>
    <property type="molecule type" value="Genomic_DNA"/>
</dbReference>
<evidence type="ECO:0000259" key="1">
    <source>
        <dbReference type="Pfam" id="PF21056"/>
    </source>
</evidence>
<reference evidence="2" key="1">
    <citation type="submission" date="2021-07" db="EMBL/GenBank/DDBJ databases">
        <authorList>
            <person name="Catto M.A."/>
            <person name="Jacobson A."/>
            <person name="Kennedy G."/>
            <person name="Labadie P."/>
            <person name="Hunt B.G."/>
            <person name="Srinivasan R."/>
        </authorList>
    </citation>
    <scope>NUCLEOTIDE SEQUENCE</scope>
    <source>
        <strain evidence="2">PL_HMW_Pooled</strain>
        <tissue evidence="2">Head</tissue>
    </source>
</reference>
<feature type="domain" description="ZSWIM1/3 RNaseH-like" evidence="1">
    <location>
        <begin position="151"/>
        <end position="273"/>
    </location>
</feature>
<dbReference type="PANTHER" id="PTHR31569:SF4">
    <property type="entry name" value="SWIM-TYPE DOMAIN-CONTAINING PROTEIN"/>
    <property type="match status" value="1"/>
</dbReference>
<dbReference type="Proteomes" id="UP001219518">
    <property type="component" value="Unassembled WGS sequence"/>
</dbReference>